<gene>
    <name evidence="3" type="ORF">EV691_1495</name>
</gene>
<dbReference type="Pfam" id="PF00300">
    <property type="entry name" value="His_Phos_1"/>
    <property type="match status" value="1"/>
</dbReference>
<keyword evidence="1" id="KW-0378">Hydrolase</keyword>
<dbReference type="SUPFAM" id="SSF53254">
    <property type="entry name" value="Phosphoglycerate mutase-like"/>
    <property type="match status" value="1"/>
</dbReference>
<dbReference type="InterPro" id="IPR013078">
    <property type="entry name" value="His_Pase_superF_clade-1"/>
</dbReference>
<dbReference type="PANTHER" id="PTHR20935:SF0">
    <property type="entry name" value="SERINE_THREONINE-PROTEIN PHOSPHATASE PGAM5, MITOCHONDRIAL"/>
    <property type="match status" value="1"/>
</dbReference>
<dbReference type="InterPro" id="IPR051021">
    <property type="entry name" value="Mito_Ser/Thr_phosphatase"/>
</dbReference>
<dbReference type="Gene3D" id="3.40.50.1240">
    <property type="entry name" value="Phosphoglycerate mutase-like"/>
    <property type="match status" value="1"/>
</dbReference>
<name>A0A4R1P3V9_9GAMM</name>
<protein>
    <submittedName>
        <fullName evidence="3">Broad specificity phosphatase PhoE</fullName>
    </submittedName>
</protein>
<dbReference type="CDD" id="cd07067">
    <property type="entry name" value="HP_PGM_like"/>
    <property type="match status" value="1"/>
</dbReference>
<dbReference type="PANTHER" id="PTHR20935">
    <property type="entry name" value="PHOSPHOGLYCERATE MUTASE-RELATED"/>
    <property type="match status" value="1"/>
</dbReference>
<dbReference type="Proteomes" id="UP000295169">
    <property type="component" value="Unassembled WGS sequence"/>
</dbReference>
<sequence>MDAAGPSIDSLPPDLLTSGKNNNHKDRDVGSIYLIRHGQASFGALDYDVLSPLGKRQAEILGAHLSRLGVGFDRCISGSLKRQQHTASATLEQLHLAGMKTPAIETDPAFDEINIDAVLQTHLPDLFPAHQDLQRALQQAAAQPSSFQRLFGQAIEQWISGKHEKATLESWNSFRERVQDGFNRLLVDAPPQARIAVFTSGGPIITLLHLIAGISAHRAFEYAWQIANTSFSQLRFQGNVVTLTSFNSHAHLEMMQTPELITYL</sequence>
<dbReference type="AlphaFoldDB" id="A0A4R1P3V9"/>
<organism evidence="3 4">
    <name type="scientific">Azotobacter chroococcum</name>
    <dbReference type="NCBI Taxonomy" id="353"/>
    <lineage>
        <taxon>Bacteria</taxon>
        <taxon>Pseudomonadati</taxon>
        <taxon>Pseudomonadota</taxon>
        <taxon>Gammaproteobacteria</taxon>
        <taxon>Pseudomonadales</taxon>
        <taxon>Pseudomonadaceae</taxon>
        <taxon>Azotobacter</taxon>
    </lineage>
</organism>
<proteinExistence type="predicted"/>
<comment type="caution">
    <text evidence="3">The sequence shown here is derived from an EMBL/GenBank/DDBJ whole genome shotgun (WGS) entry which is preliminary data.</text>
</comment>
<accession>A0A4R1P3V9</accession>
<reference evidence="3 4" key="1">
    <citation type="submission" date="2019-03" db="EMBL/GenBank/DDBJ databases">
        <title>Genomic Encyclopedia of Type Strains, Phase IV (KMG-IV): sequencing the most valuable type-strain genomes for metagenomic binning, comparative biology and taxonomic classification.</title>
        <authorList>
            <person name="Goeker M."/>
        </authorList>
    </citation>
    <scope>NUCLEOTIDE SEQUENCE [LARGE SCALE GENOMIC DNA]</scope>
    <source>
        <strain evidence="3 4">DSM 2286</strain>
    </source>
</reference>
<feature type="region of interest" description="Disordered" evidence="2">
    <location>
        <begin position="1"/>
        <end position="23"/>
    </location>
</feature>
<dbReference type="InterPro" id="IPR029033">
    <property type="entry name" value="His_PPase_superfam"/>
</dbReference>
<dbReference type="SMART" id="SM00855">
    <property type="entry name" value="PGAM"/>
    <property type="match status" value="1"/>
</dbReference>
<evidence type="ECO:0000313" key="4">
    <source>
        <dbReference type="Proteomes" id="UP000295169"/>
    </source>
</evidence>
<dbReference type="GO" id="GO:0016787">
    <property type="term" value="F:hydrolase activity"/>
    <property type="evidence" value="ECO:0007669"/>
    <property type="project" value="UniProtKB-KW"/>
</dbReference>
<evidence type="ECO:0000256" key="2">
    <source>
        <dbReference type="SAM" id="MobiDB-lite"/>
    </source>
</evidence>
<dbReference type="EMBL" id="SMMU01000049">
    <property type="protein sequence ID" value="TCL18404.1"/>
    <property type="molecule type" value="Genomic_DNA"/>
</dbReference>
<evidence type="ECO:0000313" key="3">
    <source>
        <dbReference type="EMBL" id="TCL18404.1"/>
    </source>
</evidence>
<evidence type="ECO:0000256" key="1">
    <source>
        <dbReference type="ARBA" id="ARBA00022801"/>
    </source>
</evidence>